<dbReference type="Proteomes" id="UP000249163">
    <property type="component" value="Chromosome"/>
</dbReference>
<organism evidence="2 3">
    <name type="scientific">Paenibacillus odorifer</name>
    <dbReference type="NCBI Taxonomy" id="189426"/>
    <lineage>
        <taxon>Bacteria</taxon>
        <taxon>Bacillati</taxon>
        <taxon>Bacillota</taxon>
        <taxon>Bacilli</taxon>
        <taxon>Bacillales</taxon>
        <taxon>Paenibacillaceae</taxon>
        <taxon>Paenibacillus</taxon>
    </lineage>
</organism>
<dbReference type="EMBL" id="MPTO01000004">
    <property type="protein sequence ID" value="OME23097.1"/>
    <property type="molecule type" value="Genomic_DNA"/>
</dbReference>
<evidence type="ECO:0000313" key="3">
    <source>
        <dbReference type="Proteomes" id="UP000187323"/>
    </source>
</evidence>
<accession>A0A1R0Z6A8</accession>
<sequence>MLTGLQIEKDVFSLNNSKIRTLVDFKVDALGKLSGLLLNDEQASGKKVNLLTAFGSIQGIVSPTVSNKEDVFDLKSLMDDVIVDEYISYLGAEHPDKNFSYNFVVLNDVTVRPYASYGTPIEYKQLIVYTDHITAFNFL</sequence>
<proteinExistence type="predicted"/>
<evidence type="ECO:0000313" key="2">
    <source>
        <dbReference type="EMBL" id="OME23097.1"/>
    </source>
</evidence>
<evidence type="ECO:0000313" key="1">
    <source>
        <dbReference type="EMBL" id="AWV34123.1"/>
    </source>
</evidence>
<protein>
    <submittedName>
        <fullName evidence="2">Uncharacterized protein</fullName>
    </submittedName>
</protein>
<dbReference type="EMBL" id="CP021965">
    <property type="protein sequence ID" value="AWV34123.1"/>
    <property type="molecule type" value="Genomic_DNA"/>
</dbReference>
<name>A0A1R0Z6A8_9BACL</name>
<evidence type="ECO:0000313" key="4">
    <source>
        <dbReference type="Proteomes" id="UP000249163"/>
    </source>
</evidence>
<reference evidence="1 4" key="2">
    <citation type="submission" date="2017-06" db="EMBL/GenBank/DDBJ databases">
        <title>Complete genome sequence of Paenibacillus odorifer CBA7130.</title>
        <authorList>
            <person name="Nam Y.-D."/>
            <person name="Kang J."/>
            <person name="Chung W.-H."/>
        </authorList>
    </citation>
    <scope>NUCLEOTIDE SEQUENCE [LARGE SCALE GENOMIC DNA]</scope>
    <source>
        <strain evidence="1 4">CBA7130</strain>
    </source>
</reference>
<dbReference type="RefSeq" id="WP_076133776.1">
    <property type="nucleotide sequence ID" value="NZ_CP021965.1"/>
</dbReference>
<reference evidence="2 3" key="1">
    <citation type="submission" date="2016-10" db="EMBL/GenBank/DDBJ databases">
        <title>Paenibacillus species isolates.</title>
        <authorList>
            <person name="Beno S.M."/>
        </authorList>
    </citation>
    <scope>NUCLEOTIDE SEQUENCE [LARGE SCALE GENOMIC DNA]</scope>
    <source>
        <strain evidence="2 3">FSL H7-0918</strain>
    </source>
</reference>
<dbReference type="Proteomes" id="UP000187323">
    <property type="component" value="Unassembled WGS sequence"/>
</dbReference>
<dbReference type="AlphaFoldDB" id="A0A1R0Z6A8"/>
<gene>
    <name evidence="2" type="ORF">BSK47_05220</name>
    <name evidence="1" type="ORF">CD191_16730</name>
</gene>